<accession>A0A928V995</accession>
<dbReference type="GO" id="GO:0003700">
    <property type="term" value="F:DNA-binding transcription factor activity"/>
    <property type="evidence" value="ECO:0007669"/>
    <property type="project" value="InterPro"/>
</dbReference>
<keyword evidence="7" id="KW-1185">Reference proteome</keyword>
<dbReference type="InterPro" id="IPR036388">
    <property type="entry name" value="WH-like_DNA-bd_sf"/>
</dbReference>
<evidence type="ECO:0000313" key="7">
    <source>
        <dbReference type="Proteomes" id="UP000652567"/>
    </source>
</evidence>
<reference evidence="6" key="1">
    <citation type="submission" date="2018-07" db="EMBL/GenBank/DDBJ databases">
        <title>Genome assembly of strain Ka43.</title>
        <authorList>
            <person name="Kukolya J."/>
            <person name="Nagy I."/>
            <person name="Horvath B."/>
            <person name="Toth A."/>
        </authorList>
    </citation>
    <scope>NUCLEOTIDE SEQUENCE</scope>
    <source>
        <strain evidence="6">KB43</strain>
    </source>
</reference>
<dbReference type="Pfam" id="PF03466">
    <property type="entry name" value="LysR_substrate"/>
    <property type="match status" value="1"/>
</dbReference>
<evidence type="ECO:0000256" key="3">
    <source>
        <dbReference type="ARBA" id="ARBA00023125"/>
    </source>
</evidence>
<dbReference type="InterPro" id="IPR036390">
    <property type="entry name" value="WH_DNA-bd_sf"/>
</dbReference>
<dbReference type="Gene3D" id="1.10.10.10">
    <property type="entry name" value="Winged helix-like DNA-binding domain superfamily/Winged helix DNA-binding domain"/>
    <property type="match status" value="1"/>
</dbReference>
<evidence type="ECO:0000256" key="2">
    <source>
        <dbReference type="ARBA" id="ARBA00023015"/>
    </source>
</evidence>
<dbReference type="Pfam" id="PF00126">
    <property type="entry name" value="HTH_1"/>
    <property type="match status" value="1"/>
</dbReference>
<dbReference type="GO" id="GO:0000976">
    <property type="term" value="F:transcription cis-regulatory region binding"/>
    <property type="evidence" value="ECO:0007669"/>
    <property type="project" value="TreeGrafter"/>
</dbReference>
<evidence type="ECO:0000259" key="5">
    <source>
        <dbReference type="PROSITE" id="PS50931"/>
    </source>
</evidence>
<keyword evidence="2" id="KW-0805">Transcription regulation</keyword>
<dbReference type="Proteomes" id="UP000652567">
    <property type="component" value="Unassembled WGS sequence"/>
</dbReference>
<gene>
    <name evidence="6" type="ORF">C4F51_18065</name>
</gene>
<dbReference type="PANTHER" id="PTHR30126">
    <property type="entry name" value="HTH-TYPE TRANSCRIPTIONAL REGULATOR"/>
    <property type="match status" value="1"/>
</dbReference>
<sequence length="303" mass="34072">MQLGDIDLRLLRVFLAVADANGISNAQALLGRDASTISKHIGQLESRLGFRLCERGRSGFALTEEGATIYRRATELFNATRRFEQDALAMQRQLSGPIRIAMIDNLITDATCPLMPTLQRFSRREQNDVEFFIDITAPAKIEQAVLDNQADIGIGIFMHGLQELEYLPLYEERDYLYVASGHRLAGLVGEQLQQALIQERKVAREFLEQADLLLMGEQSEVPHAWVSNIEAAAMLILAGSHVGFLPGHFANRWVERGELVALDPQQFQRVSSIQAITRKNKRRPRPVLQAFLDDLQQTCVTCN</sequence>
<dbReference type="PANTHER" id="PTHR30126:SF98">
    <property type="entry name" value="HTH-TYPE TRANSCRIPTIONAL ACTIVATOR BAUR"/>
    <property type="match status" value="1"/>
</dbReference>
<dbReference type="Gene3D" id="3.40.190.290">
    <property type="match status" value="1"/>
</dbReference>
<protein>
    <submittedName>
        <fullName evidence="6">LysR family transcriptional regulator</fullName>
    </submittedName>
</protein>
<dbReference type="SUPFAM" id="SSF53850">
    <property type="entry name" value="Periplasmic binding protein-like II"/>
    <property type="match status" value="1"/>
</dbReference>
<dbReference type="SUPFAM" id="SSF46785">
    <property type="entry name" value="Winged helix' DNA-binding domain"/>
    <property type="match status" value="1"/>
</dbReference>
<feature type="domain" description="HTH lysR-type" evidence="5">
    <location>
        <begin position="6"/>
        <end position="63"/>
    </location>
</feature>
<dbReference type="RefSeq" id="WP_193912174.1">
    <property type="nucleotide sequence ID" value="NZ_PRDL01000001.1"/>
</dbReference>
<name>A0A928V995_9GAMM</name>
<evidence type="ECO:0000313" key="6">
    <source>
        <dbReference type="EMBL" id="MBE8719087.1"/>
    </source>
</evidence>
<dbReference type="InterPro" id="IPR000847">
    <property type="entry name" value="LysR_HTH_N"/>
</dbReference>
<dbReference type="InterPro" id="IPR005119">
    <property type="entry name" value="LysR_subst-bd"/>
</dbReference>
<keyword evidence="4" id="KW-0804">Transcription</keyword>
<evidence type="ECO:0000256" key="4">
    <source>
        <dbReference type="ARBA" id="ARBA00023163"/>
    </source>
</evidence>
<comment type="caution">
    <text evidence="6">The sequence shown here is derived from an EMBL/GenBank/DDBJ whole genome shotgun (WGS) entry which is preliminary data.</text>
</comment>
<dbReference type="AlphaFoldDB" id="A0A928V995"/>
<comment type="similarity">
    <text evidence="1">Belongs to the LysR transcriptional regulatory family.</text>
</comment>
<dbReference type="CDD" id="cd05466">
    <property type="entry name" value="PBP2_LTTR_substrate"/>
    <property type="match status" value="1"/>
</dbReference>
<keyword evidence="3" id="KW-0238">DNA-binding</keyword>
<evidence type="ECO:0000256" key="1">
    <source>
        <dbReference type="ARBA" id="ARBA00009437"/>
    </source>
</evidence>
<dbReference type="EMBL" id="PRDL01000001">
    <property type="protein sequence ID" value="MBE8719087.1"/>
    <property type="molecule type" value="Genomic_DNA"/>
</dbReference>
<dbReference type="PROSITE" id="PS50931">
    <property type="entry name" value="HTH_LYSR"/>
    <property type="match status" value="1"/>
</dbReference>
<proteinExistence type="inferred from homology"/>
<organism evidence="6 7">
    <name type="scientific">Cellvibrio polysaccharolyticus</name>
    <dbReference type="NCBI Taxonomy" id="2082724"/>
    <lineage>
        <taxon>Bacteria</taxon>
        <taxon>Pseudomonadati</taxon>
        <taxon>Pseudomonadota</taxon>
        <taxon>Gammaproteobacteria</taxon>
        <taxon>Cellvibrionales</taxon>
        <taxon>Cellvibrionaceae</taxon>
        <taxon>Cellvibrio</taxon>
    </lineage>
</organism>